<comment type="caution">
    <text evidence="1">The sequence shown here is derived from an EMBL/GenBank/DDBJ whole genome shotgun (WGS) entry which is preliminary data.</text>
</comment>
<gene>
    <name evidence="1" type="ORF">HMPREF9098_0141</name>
</gene>
<proteinExistence type="predicted"/>
<evidence type="ECO:0000313" key="1">
    <source>
        <dbReference type="EMBL" id="EGC18479.1"/>
    </source>
</evidence>
<organism evidence="1 2">
    <name type="scientific">Kingella denitrificans ATCC 33394</name>
    <dbReference type="NCBI Taxonomy" id="888741"/>
    <lineage>
        <taxon>Bacteria</taxon>
        <taxon>Pseudomonadati</taxon>
        <taxon>Pseudomonadota</taxon>
        <taxon>Betaproteobacteria</taxon>
        <taxon>Neisseriales</taxon>
        <taxon>Neisseriaceae</taxon>
        <taxon>Kingella</taxon>
    </lineage>
</organism>
<dbReference type="HOGENOM" id="CLU_3290953_0_0_4"/>
<reference evidence="1 2" key="1">
    <citation type="submission" date="2011-01" db="EMBL/GenBank/DDBJ databases">
        <authorList>
            <person name="Muzny D."/>
            <person name="Qin X."/>
            <person name="Deng J."/>
            <person name="Jiang H."/>
            <person name="Liu Y."/>
            <person name="Qu J."/>
            <person name="Song X.-Z."/>
            <person name="Zhang L."/>
            <person name="Thornton R."/>
            <person name="Coyle M."/>
            <person name="Francisco L."/>
            <person name="Jackson L."/>
            <person name="Javaid M."/>
            <person name="Korchina V."/>
            <person name="Kovar C."/>
            <person name="Mata R."/>
            <person name="Mathew T."/>
            <person name="Ngo R."/>
            <person name="Nguyen L."/>
            <person name="Nguyen N."/>
            <person name="Okwuonu G."/>
            <person name="Ongeri F."/>
            <person name="Pham C."/>
            <person name="Simmons D."/>
            <person name="Wilczek-Boney K."/>
            <person name="Hale W."/>
            <person name="Jakkamsetti A."/>
            <person name="Pham P."/>
            <person name="Ruth R."/>
            <person name="San Lucas F."/>
            <person name="Warren J."/>
            <person name="Zhang J."/>
            <person name="Zhao Z."/>
            <person name="Zhou C."/>
            <person name="Zhu D."/>
            <person name="Lee S."/>
            <person name="Bess C."/>
            <person name="Blankenburg K."/>
            <person name="Forbes L."/>
            <person name="Fu Q."/>
            <person name="Gubbala S."/>
            <person name="Hirani K."/>
            <person name="Jayaseelan J.C."/>
            <person name="Lara F."/>
            <person name="Munidasa M."/>
            <person name="Palculict T."/>
            <person name="Patil S."/>
            <person name="Pu L.-L."/>
            <person name="Saada N."/>
            <person name="Tang L."/>
            <person name="Weissenberger G."/>
            <person name="Zhu Y."/>
            <person name="Hemphill L."/>
            <person name="Shang Y."/>
            <person name="Youmans B."/>
            <person name="Ayvaz T."/>
            <person name="Ross M."/>
            <person name="Santibanez J."/>
            <person name="Aqrawi P."/>
            <person name="Gross S."/>
            <person name="Joshi V."/>
            <person name="Fowler G."/>
            <person name="Nazareth L."/>
            <person name="Reid J."/>
            <person name="Worley K."/>
            <person name="Petrosino J."/>
            <person name="Highlander S."/>
            <person name="Gibbs R."/>
        </authorList>
    </citation>
    <scope>NUCLEOTIDE SEQUENCE [LARGE SCALE GENOMIC DNA]</scope>
    <source>
        <strain evidence="1 2">ATCC 33394</strain>
    </source>
</reference>
<dbReference type="AlphaFoldDB" id="F0EWA7"/>
<dbReference type="Proteomes" id="UP000004088">
    <property type="component" value="Unassembled WGS sequence"/>
</dbReference>
<dbReference type="EMBL" id="AEWV01000003">
    <property type="protein sequence ID" value="EGC18479.1"/>
    <property type="molecule type" value="Genomic_DNA"/>
</dbReference>
<name>F0EWA7_9NEIS</name>
<dbReference type="STRING" id="888741.HMPREF9098_0141"/>
<protein>
    <submittedName>
        <fullName evidence="1">Uncharacterized protein</fullName>
    </submittedName>
</protein>
<evidence type="ECO:0000313" key="2">
    <source>
        <dbReference type="Proteomes" id="UP000004088"/>
    </source>
</evidence>
<keyword evidence="2" id="KW-1185">Reference proteome</keyword>
<sequence length="40" mass="4510">MDLVFLAAVVGFAGSLHMGKWLGQCRFLAKIYTIFKICFI</sequence>
<accession>F0EWA7</accession>